<evidence type="ECO:0000313" key="1">
    <source>
        <dbReference type="EMBL" id="OAM15604.1"/>
    </source>
</evidence>
<dbReference type="Proteomes" id="UP000078003">
    <property type="component" value="Unassembled WGS sequence"/>
</dbReference>
<proteinExistence type="predicted"/>
<gene>
    <name evidence="1" type="ORF">A7P85_10600</name>
</gene>
<reference evidence="2" key="1">
    <citation type="submission" date="2016-05" db="EMBL/GenBank/DDBJ databases">
        <title>Draft genome of Corynebacterium afermentans subsp. afermentans LCDC 88199T.</title>
        <authorList>
            <person name="Bernier A.-M."/>
            <person name="Bernard K."/>
        </authorList>
    </citation>
    <scope>NUCLEOTIDE SEQUENCE [LARGE SCALE GENOMIC DNA]</scope>
    <source>
        <strain evidence="2">NML01-0328</strain>
    </source>
</reference>
<accession>A0A1A9RAL8</accession>
<protein>
    <submittedName>
        <fullName evidence="1">Uncharacterized protein</fullName>
    </submittedName>
</protein>
<evidence type="ECO:0000313" key="2">
    <source>
        <dbReference type="Proteomes" id="UP000078003"/>
    </source>
</evidence>
<comment type="caution">
    <text evidence="1">The sequence shown here is derived from an EMBL/GenBank/DDBJ whole genome shotgun (WGS) entry which is preliminary data.</text>
</comment>
<dbReference type="EMBL" id="LXSF01000012">
    <property type="protein sequence ID" value="OAM15604.1"/>
    <property type="molecule type" value="Genomic_DNA"/>
</dbReference>
<sequence>MSEIELLAHIIKWRDELSADVRVLKSDADIFVRLCAIRILLSLLLREGYLKNDDNDEVVLEMELNRATLQGRVDVSDSLGRYYYLEENEKIADEACLASLKTYIQQAANELCVGGSSK</sequence>
<dbReference type="RefSeq" id="WP_064084656.1">
    <property type="nucleotide sequence ID" value="NZ_LXSF01000012.1"/>
</dbReference>
<dbReference type="AlphaFoldDB" id="A0A1A9RAL8"/>
<organism evidence="1 2">
    <name type="scientific">Eikenella corrodens</name>
    <dbReference type="NCBI Taxonomy" id="539"/>
    <lineage>
        <taxon>Bacteria</taxon>
        <taxon>Pseudomonadati</taxon>
        <taxon>Pseudomonadota</taxon>
        <taxon>Betaproteobacteria</taxon>
        <taxon>Neisseriales</taxon>
        <taxon>Neisseriaceae</taxon>
        <taxon>Eikenella</taxon>
    </lineage>
</organism>
<name>A0A1A9RAL8_EIKCO</name>